<gene>
    <name evidence="2" type="ORF">OUZ56_024927</name>
</gene>
<comment type="caution">
    <text evidence="2">The sequence shown here is derived from an EMBL/GenBank/DDBJ whole genome shotgun (WGS) entry which is preliminary data.</text>
</comment>
<organism evidence="2 3">
    <name type="scientific">Daphnia magna</name>
    <dbReference type="NCBI Taxonomy" id="35525"/>
    <lineage>
        <taxon>Eukaryota</taxon>
        <taxon>Metazoa</taxon>
        <taxon>Ecdysozoa</taxon>
        <taxon>Arthropoda</taxon>
        <taxon>Crustacea</taxon>
        <taxon>Branchiopoda</taxon>
        <taxon>Diplostraca</taxon>
        <taxon>Cladocera</taxon>
        <taxon>Anomopoda</taxon>
        <taxon>Daphniidae</taxon>
        <taxon>Daphnia</taxon>
    </lineage>
</organism>
<protein>
    <recommendedName>
        <fullName evidence="4">Transmembrane protein</fullName>
    </recommendedName>
</protein>
<evidence type="ECO:0008006" key="4">
    <source>
        <dbReference type="Google" id="ProtNLM"/>
    </source>
</evidence>
<proteinExistence type="predicted"/>
<dbReference type="EMBL" id="JAOYFB010000004">
    <property type="protein sequence ID" value="KAK4012693.1"/>
    <property type="molecule type" value="Genomic_DNA"/>
</dbReference>
<evidence type="ECO:0000313" key="3">
    <source>
        <dbReference type="Proteomes" id="UP001234178"/>
    </source>
</evidence>
<feature type="transmembrane region" description="Helical" evidence="1">
    <location>
        <begin position="34"/>
        <end position="55"/>
    </location>
</feature>
<name>A0ABQ9ZIE7_9CRUS</name>
<keyword evidence="1" id="KW-0812">Transmembrane</keyword>
<dbReference type="Proteomes" id="UP001234178">
    <property type="component" value="Unassembled WGS sequence"/>
</dbReference>
<accession>A0ABQ9ZIE7</accession>
<evidence type="ECO:0000313" key="2">
    <source>
        <dbReference type="EMBL" id="KAK4012693.1"/>
    </source>
</evidence>
<evidence type="ECO:0000256" key="1">
    <source>
        <dbReference type="SAM" id="Phobius"/>
    </source>
</evidence>
<reference evidence="2 3" key="1">
    <citation type="journal article" date="2023" name="Nucleic Acids Res.">
        <title>The hologenome of Daphnia magna reveals possible DNA methylation and microbiome-mediated evolution of the host genome.</title>
        <authorList>
            <person name="Chaturvedi A."/>
            <person name="Li X."/>
            <person name="Dhandapani V."/>
            <person name="Marshall H."/>
            <person name="Kissane S."/>
            <person name="Cuenca-Cambronero M."/>
            <person name="Asole G."/>
            <person name="Calvet F."/>
            <person name="Ruiz-Romero M."/>
            <person name="Marangio P."/>
            <person name="Guigo R."/>
            <person name="Rago D."/>
            <person name="Mirbahai L."/>
            <person name="Eastwood N."/>
            <person name="Colbourne J.K."/>
            <person name="Zhou J."/>
            <person name="Mallon E."/>
            <person name="Orsini L."/>
        </authorList>
    </citation>
    <scope>NUCLEOTIDE SEQUENCE [LARGE SCALE GENOMIC DNA]</scope>
    <source>
        <strain evidence="2">LRV0_1</strain>
    </source>
</reference>
<sequence length="114" mass="13273">MDRWCLSLSGQISIVQEAKKKENKSDDGGLSHCLFISIASIHLLFFPFLSFFLVFRFQLFLAFHCHVTNLFVFFSFSSSANDETDSHTHAHTHTEEERTQTKRWMSVLLLLLLF</sequence>
<keyword evidence="3" id="KW-1185">Reference proteome</keyword>
<keyword evidence="1" id="KW-1133">Transmembrane helix</keyword>
<keyword evidence="1" id="KW-0472">Membrane</keyword>